<feature type="domain" description="DUF218" evidence="1">
    <location>
        <begin position="7"/>
        <end position="136"/>
    </location>
</feature>
<protein>
    <submittedName>
        <fullName evidence="2">YdcF family protein</fullName>
    </submittedName>
</protein>
<dbReference type="InterPro" id="IPR003848">
    <property type="entry name" value="DUF218"/>
</dbReference>
<dbReference type="RefSeq" id="WP_248668133.1">
    <property type="nucleotide sequence ID" value="NZ_JALPRX010000073.1"/>
</dbReference>
<dbReference type="InterPro" id="IPR051599">
    <property type="entry name" value="Cell_Envelope_Assoc"/>
</dbReference>
<comment type="caution">
    <text evidence="2">The sequence shown here is derived from an EMBL/GenBank/DDBJ whole genome shotgun (WGS) entry which is preliminary data.</text>
</comment>
<keyword evidence="3" id="KW-1185">Reference proteome</keyword>
<name>A0A9X2BXJ1_9PROT</name>
<dbReference type="CDD" id="cd06259">
    <property type="entry name" value="YdcF-like"/>
    <property type="match status" value="1"/>
</dbReference>
<gene>
    <name evidence="2" type="ORF">M0638_16680</name>
</gene>
<proteinExistence type="predicted"/>
<dbReference type="InterPro" id="IPR014729">
    <property type="entry name" value="Rossmann-like_a/b/a_fold"/>
</dbReference>
<evidence type="ECO:0000259" key="1">
    <source>
        <dbReference type="Pfam" id="PF02698"/>
    </source>
</evidence>
<sequence length="171" mass="18548">MTAPDTVIVVFGAAIRPDGTASPTLRRRIEAAAAYGARQVSPLYCVTGGQGRYGPPEAEVMAALLRDHGVPEAAILQERTGLDTLSSAIACTHLLRGMGHAGPVRVATSFYHLPRCVLLLRLAGLRARPVPPPATPAGMSRWGMWYWRLREVPAIPYDALLMLWARLRGRV</sequence>
<dbReference type="Pfam" id="PF02698">
    <property type="entry name" value="DUF218"/>
    <property type="match status" value="1"/>
</dbReference>
<dbReference type="AlphaFoldDB" id="A0A9X2BXJ1"/>
<reference evidence="2" key="1">
    <citation type="submission" date="2022-04" db="EMBL/GenBank/DDBJ databases">
        <title>Roseomonas acroporae sp. nov., isolated from coral Acropora digitifera.</title>
        <authorList>
            <person name="Sun H."/>
        </authorList>
    </citation>
    <scope>NUCLEOTIDE SEQUENCE</scope>
    <source>
        <strain evidence="2">NAR14</strain>
    </source>
</reference>
<dbReference type="PANTHER" id="PTHR30336">
    <property type="entry name" value="INNER MEMBRANE PROTEIN, PROBABLE PERMEASE"/>
    <property type="match status" value="1"/>
</dbReference>
<dbReference type="Proteomes" id="UP001139516">
    <property type="component" value="Unassembled WGS sequence"/>
</dbReference>
<evidence type="ECO:0000313" key="2">
    <source>
        <dbReference type="EMBL" id="MCK8786014.1"/>
    </source>
</evidence>
<dbReference type="GO" id="GO:0005886">
    <property type="term" value="C:plasma membrane"/>
    <property type="evidence" value="ECO:0007669"/>
    <property type="project" value="TreeGrafter"/>
</dbReference>
<dbReference type="PANTHER" id="PTHR30336:SF20">
    <property type="entry name" value="DUF218 DOMAIN-CONTAINING PROTEIN"/>
    <property type="match status" value="1"/>
</dbReference>
<organism evidence="2 3">
    <name type="scientific">Roseomonas acroporae</name>
    <dbReference type="NCBI Taxonomy" id="2937791"/>
    <lineage>
        <taxon>Bacteria</taxon>
        <taxon>Pseudomonadati</taxon>
        <taxon>Pseudomonadota</taxon>
        <taxon>Alphaproteobacteria</taxon>
        <taxon>Acetobacterales</taxon>
        <taxon>Roseomonadaceae</taxon>
        <taxon>Roseomonas</taxon>
    </lineage>
</organism>
<dbReference type="EMBL" id="JALPRX010000073">
    <property type="protein sequence ID" value="MCK8786014.1"/>
    <property type="molecule type" value="Genomic_DNA"/>
</dbReference>
<accession>A0A9X2BXJ1</accession>
<dbReference type="Gene3D" id="3.40.50.620">
    <property type="entry name" value="HUPs"/>
    <property type="match status" value="1"/>
</dbReference>
<evidence type="ECO:0000313" key="3">
    <source>
        <dbReference type="Proteomes" id="UP001139516"/>
    </source>
</evidence>